<gene>
    <name evidence="10" type="ORF">TrST_g1926</name>
</gene>
<feature type="region of interest" description="Disordered" evidence="7">
    <location>
        <begin position="78"/>
        <end position="199"/>
    </location>
</feature>
<evidence type="ECO:0000256" key="8">
    <source>
        <dbReference type="SAM" id="Phobius"/>
    </source>
</evidence>
<sequence length="1040" mass="118016">MSDMFSEGKTIASFKYNWTALHNACVFKKSKETIVSLLKAAPDSVKKRDNDGRLPLHIYCKNFDLFWKAEQRQKWDRTKAAAEEKEEAQERKEQKERKRNTEEEKEKAEQRKREEGEDQEEQVEKDGNQEKGEEEEEVKREGEIHEKSERGVEGGGKGKRDVGGQGEDEGGGEEGEEGEEEREDEREGGKDARNRGGDKEEDEVLEILLLLLKASPETVREKDGDDKCPFDYMTVAHPRSVYEAVVGGLLRAGGETKDGEAEASGEPSSLRLSLGDSDDLFEAMLAAFRLKNVKELEAVVERFVTQSEGCLDLFAWQQFLELRHWGDPDPGQFMEDLKLLFEATWSVLVHKNARTDEASKSATEALTKVVEAYVAKNMAARKNLLPEFLTDHKLKLQKLAATRIFRAYLDSHMRSGLMYIYFFEVFLYFVFTVLFTILSIQFKFVDEVASVWDDLVQRDMAIACFTLALYFLLREIAQFHAMYQLGLQSNWFYDAWNYIDLVASGGTVVLFEYFFRVGPGAEYDHFASVVAMFVWMKVLGFAKAFSQPIATFVLMMSTIFADLRSFMAVLGIIVVMFGHAFYLVLATSASNEDLADLDFGSEAGTAWSLYLMILGTFEPSAFAGFWAEALFLMYSFLVVIILLNVLIAIVGDSYDAVLVKSTELFWQSRLELVAEITTTFDLVLNANLNLERWKESLEEFSEKWASRFAVMYGVEEDHDWSNGKNKVALGLRILFSPVLLGLAVVAVSVLLSFGVAFEVFTLLDRFHRQLKKRSSFLKAKHALIWGKVSILYGSKKDHPWSNKKSGMALFLRILFSPILLILGLPLLLLWYLPVTLYISDFDSKTAGDSTTSSNLNLDLQLDSSSSDWSGRVLDIVRRVNSSTSSEINKTNLDIQKLSDLHIDLNEKVAKIEKDNKSVKKDVTTLVSMLERVMTEMKLEIPVQPKEEDKDNDSDKEEDSAKAKTKAKTKSKQIPPRNSGRRPTFESNEEVEGRRHVSREDKQEKDNDGKRGDLKEEATNPMHSEQKGIELQPVNNASNRL</sequence>
<comment type="subcellular location">
    <subcellularLocation>
        <location evidence="1">Membrane</location>
        <topology evidence="1">Multi-pass membrane protein</topology>
    </subcellularLocation>
</comment>
<comment type="caution">
    <text evidence="10">The sequence shown here is derived from an EMBL/GenBank/DDBJ whole genome shotgun (WGS) entry which is preliminary data.</text>
</comment>
<keyword evidence="3" id="KW-0677">Repeat</keyword>
<reference evidence="11" key="1">
    <citation type="journal article" date="2023" name="Commun. Biol.">
        <title>Genome analysis of Parmales, the sister group of diatoms, reveals the evolutionary specialization of diatoms from phago-mixotrophs to photoautotrophs.</title>
        <authorList>
            <person name="Ban H."/>
            <person name="Sato S."/>
            <person name="Yoshikawa S."/>
            <person name="Yamada K."/>
            <person name="Nakamura Y."/>
            <person name="Ichinomiya M."/>
            <person name="Sato N."/>
            <person name="Blanc-Mathieu R."/>
            <person name="Endo H."/>
            <person name="Kuwata A."/>
            <person name="Ogata H."/>
        </authorList>
    </citation>
    <scope>NUCLEOTIDE SEQUENCE [LARGE SCALE GENOMIC DNA]</scope>
    <source>
        <strain evidence="11">NIES 3701</strain>
    </source>
</reference>
<dbReference type="PANTHER" id="PTHR10582">
    <property type="entry name" value="TRANSIENT RECEPTOR POTENTIAL ION CHANNEL PROTEIN"/>
    <property type="match status" value="1"/>
</dbReference>
<keyword evidence="5 8" id="KW-0472">Membrane</keyword>
<dbReference type="EMBL" id="BRXY01000173">
    <property type="protein sequence ID" value="GMH73880.1"/>
    <property type="molecule type" value="Genomic_DNA"/>
</dbReference>
<dbReference type="OrthoDB" id="10370888at2759"/>
<feature type="transmembrane region" description="Helical" evidence="8">
    <location>
        <begin position="631"/>
        <end position="651"/>
    </location>
</feature>
<keyword evidence="6" id="KW-0175">Coiled coil</keyword>
<feature type="compositionally biased region" description="Basic and acidic residues" evidence="7">
    <location>
        <begin position="78"/>
        <end position="115"/>
    </location>
</feature>
<evidence type="ECO:0000313" key="10">
    <source>
        <dbReference type="EMBL" id="GMH73880.1"/>
    </source>
</evidence>
<keyword evidence="11" id="KW-1185">Reference proteome</keyword>
<dbReference type="GO" id="GO:0098703">
    <property type="term" value="P:calcium ion import across plasma membrane"/>
    <property type="evidence" value="ECO:0007669"/>
    <property type="project" value="TreeGrafter"/>
</dbReference>
<feature type="compositionally biased region" description="Basic and acidic residues" evidence="7">
    <location>
        <begin position="185"/>
        <end position="198"/>
    </location>
</feature>
<feature type="transmembrane region" description="Helical" evidence="8">
    <location>
        <begin position="419"/>
        <end position="440"/>
    </location>
</feature>
<accession>A0A9W7EDC1</accession>
<dbReference type="PANTHER" id="PTHR10582:SF2">
    <property type="entry name" value="INACTIVE"/>
    <property type="match status" value="1"/>
</dbReference>
<dbReference type="Proteomes" id="UP001165085">
    <property type="component" value="Unassembled WGS sequence"/>
</dbReference>
<feature type="compositionally biased region" description="Basic and acidic residues" evidence="7">
    <location>
        <begin position="937"/>
        <end position="948"/>
    </location>
</feature>
<evidence type="ECO:0000256" key="7">
    <source>
        <dbReference type="SAM" id="MobiDB-lite"/>
    </source>
</evidence>
<dbReference type="InterPro" id="IPR036770">
    <property type="entry name" value="Ankyrin_rpt-contain_sf"/>
</dbReference>
<protein>
    <recommendedName>
        <fullName evidence="9">Ion transport domain-containing protein</fullName>
    </recommendedName>
</protein>
<evidence type="ECO:0000256" key="3">
    <source>
        <dbReference type="ARBA" id="ARBA00022737"/>
    </source>
</evidence>
<feature type="transmembrane region" description="Helical" evidence="8">
    <location>
        <begin position="566"/>
        <end position="587"/>
    </location>
</feature>
<evidence type="ECO:0000256" key="5">
    <source>
        <dbReference type="ARBA" id="ARBA00023136"/>
    </source>
</evidence>
<evidence type="ECO:0000256" key="6">
    <source>
        <dbReference type="SAM" id="Coils"/>
    </source>
</evidence>
<dbReference type="AlphaFoldDB" id="A0A9W7EDC1"/>
<feature type="transmembrane region" description="Helical" evidence="8">
    <location>
        <begin position="809"/>
        <end position="832"/>
    </location>
</feature>
<evidence type="ECO:0000313" key="11">
    <source>
        <dbReference type="Proteomes" id="UP001165085"/>
    </source>
</evidence>
<feature type="transmembrane region" description="Helical" evidence="8">
    <location>
        <begin position="460"/>
        <end position="483"/>
    </location>
</feature>
<dbReference type="GO" id="GO:0005886">
    <property type="term" value="C:plasma membrane"/>
    <property type="evidence" value="ECO:0007669"/>
    <property type="project" value="TreeGrafter"/>
</dbReference>
<proteinExistence type="predicted"/>
<feature type="compositionally biased region" description="Basic and acidic residues" evidence="7">
    <location>
        <begin position="990"/>
        <end position="1027"/>
    </location>
</feature>
<name>A0A9W7EDC1_9STRA</name>
<keyword evidence="4 8" id="KW-1133">Transmembrane helix</keyword>
<dbReference type="InterPro" id="IPR024862">
    <property type="entry name" value="TRPV"/>
</dbReference>
<evidence type="ECO:0000256" key="4">
    <source>
        <dbReference type="ARBA" id="ARBA00022989"/>
    </source>
</evidence>
<feature type="region of interest" description="Disordered" evidence="7">
    <location>
        <begin position="937"/>
        <end position="1040"/>
    </location>
</feature>
<feature type="transmembrane region" description="Helical" evidence="8">
    <location>
        <begin position="607"/>
        <end position="626"/>
    </location>
</feature>
<feature type="transmembrane region" description="Helical" evidence="8">
    <location>
        <begin position="738"/>
        <end position="763"/>
    </location>
</feature>
<evidence type="ECO:0000259" key="9">
    <source>
        <dbReference type="Pfam" id="PF00520"/>
    </source>
</evidence>
<dbReference type="Gene3D" id="1.25.40.20">
    <property type="entry name" value="Ankyrin repeat-containing domain"/>
    <property type="match status" value="1"/>
</dbReference>
<evidence type="ECO:0000256" key="2">
    <source>
        <dbReference type="ARBA" id="ARBA00022692"/>
    </source>
</evidence>
<feature type="transmembrane region" description="Helical" evidence="8">
    <location>
        <begin position="495"/>
        <end position="514"/>
    </location>
</feature>
<organism evidence="10 11">
    <name type="scientific">Triparma strigata</name>
    <dbReference type="NCBI Taxonomy" id="1606541"/>
    <lineage>
        <taxon>Eukaryota</taxon>
        <taxon>Sar</taxon>
        <taxon>Stramenopiles</taxon>
        <taxon>Ochrophyta</taxon>
        <taxon>Bolidophyceae</taxon>
        <taxon>Parmales</taxon>
        <taxon>Triparmaceae</taxon>
        <taxon>Triparma</taxon>
    </lineage>
</organism>
<feature type="coiled-coil region" evidence="6">
    <location>
        <begin position="894"/>
        <end position="921"/>
    </location>
</feature>
<feature type="compositionally biased region" description="Acidic residues" evidence="7">
    <location>
        <begin position="166"/>
        <end position="184"/>
    </location>
</feature>
<keyword evidence="2 8" id="KW-0812">Transmembrane</keyword>
<dbReference type="Pfam" id="PF00520">
    <property type="entry name" value="Ion_trans"/>
    <property type="match status" value="1"/>
</dbReference>
<feature type="transmembrane region" description="Helical" evidence="8">
    <location>
        <begin position="526"/>
        <end position="545"/>
    </location>
</feature>
<dbReference type="InterPro" id="IPR005821">
    <property type="entry name" value="Ion_trans_dom"/>
</dbReference>
<dbReference type="GO" id="GO:0005216">
    <property type="term" value="F:monoatomic ion channel activity"/>
    <property type="evidence" value="ECO:0007669"/>
    <property type="project" value="InterPro"/>
</dbReference>
<feature type="domain" description="Ion transport" evidence="9">
    <location>
        <begin position="423"/>
        <end position="656"/>
    </location>
</feature>
<feature type="compositionally biased region" description="Basic and acidic residues" evidence="7">
    <location>
        <begin position="122"/>
        <end position="162"/>
    </location>
</feature>
<evidence type="ECO:0000256" key="1">
    <source>
        <dbReference type="ARBA" id="ARBA00004141"/>
    </source>
</evidence>